<evidence type="ECO:0000313" key="8">
    <source>
        <dbReference type="EMBL" id="PXW54725.1"/>
    </source>
</evidence>
<dbReference type="InterPro" id="IPR018076">
    <property type="entry name" value="T2SS_GspF_dom"/>
</dbReference>
<dbReference type="GO" id="GO:0005886">
    <property type="term" value="C:plasma membrane"/>
    <property type="evidence" value="ECO:0007669"/>
    <property type="project" value="UniProtKB-SubCell"/>
</dbReference>
<evidence type="ECO:0000256" key="3">
    <source>
        <dbReference type="ARBA" id="ARBA00022692"/>
    </source>
</evidence>
<gene>
    <name evidence="8" type="ORF">C7450_111258</name>
</gene>
<evidence type="ECO:0000256" key="2">
    <source>
        <dbReference type="ARBA" id="ARBA00022475"/>
    </source>
</evidence>
<dbReference type="Pfam" id="PF00482">
    <property type="entry name" value="T2SSF"/>
    <property type="match status" value="1"/>
</dbReference>
<feature type="transmembrane region" description="Helical" evidence="6">
    <location>
        <begin position="98"/>
        <end position="115"/>
    </location>
</feature>
<reference evidence="8 9" key="1">
    <citation type="submission" date="2018-05" db="EMBL/GenBank/DDBJ databases">
        <title>Genomic Encyclopedia of Type Strains, Phase IV (KMG-IV): sequencing the most valuable type-strain genomes for metagenomic binning, comparative biology and taxonomic classification.</title>
        <authorList>
            <person name="Goeker M."/>
        </authorList>
    </citation>
    <scope>NUCLEOTIDE SEQUENCE [LARGE SCALE GENOMIC DNA]</scope>
    <source>
        <strain evidence="8 9">DSM 6462</strain>
    </source>
</reference>
<keyword evidence="9" id="KW-1185">Reference proteome</keyword>
<dbReference type="InterPro" id="IPR042094">
    <property type="entry name" value="T2SS_GspF_sf"/>
</dbReference>
<dbReference type="EMBL" id="QJJK01000011">
    <property type="protein sequence ID" value="PXW54725.1"/>
    <property type="molecule type" value="Genomic_DNA"/>
</dbReference>
<evidence type="ECO:0000259" key="7">
    <source>
        <dbReference type="Pfam" id="PF00482"/>
    </source>
</evidence>
<comment type="caution">
    <text evidence="8">The sequence shown here is derived from an EMBL/GenBank/DDBJ whole genome shotgun (WGS) entry which is preliminary data.</text>
</comment>
<evidence type="ECO:0000256" key="1">
    <source>
        <dbReference type="ARBA" id="ARBA00004651"/>
    </source>
</evidence>
<feature type="transmembrane region" description="Helical" evidence="6">
    <location>
        <begin position="291"/>
        <end position="316"/>
    </location>
</feature>
<feature type="transmembrane region" description="Helical" evidence="6">
    <location>
        <begin position="121"/>
        <end position="139"/>
    </location>
</feature>
<keyword evidence="4 6" id="KW-1133">Transmembrane helix</keyword>
<dbReference type="Gene3D" id="1.20.81.30">
    <property type="entry name" value="Type II secretion system (T2SS), domain F"/>
    <property type="match status" value="1"/>
</dbReference>
<name>A0A2V3U9Q3_9HYPH</name>
<proteinExistence type="predicted"/>
<organism evidence="8 9">
    <name type="scientific">Chelatococcus asaccharovorans</name>
    <dbReference type="NCBI Taxonomy" id="28210"/>
    <lineage>
        <taxon>Bacteria</taxon>
        <taxon>Pseudomonadati</taxon>
        <taxon>Pseudomonadota</taxon>
        <taxon>Alphaproteobacteria</taxon>
        <taxon>Hyphomicrobiales</taxon>
        <taxon>Chelatococcaceae</taxon>
        <taxon>Chelatococcus</taxon>
    </lineage>
</organism>
<feature type="transmembrane region" description="Helical" evidence="6">
    <location>
        <begin position="6"/>
        <end position="28"/>
    </location>
</feature>
<evidence type="ECO:0000256" key="6">
    <source>
        <dbReference type="SAM" id="Phobius"/>
    </source>
</evidence>
<feature type="domain" description="Type II secretion system protein GspF" evidence="7">
    <location>
        <begin position="158"/>
        <end position="282"/>
    </location>
</feature>
<sequence length="325" mass="35194">MTIDDLFVIVLSTVATGATTYALVFPYISSRARAAERQKTFVAPPAQRAIERANGAANRRDQIAQSLKDLEARQKAKHRVPLETRLARAGLPWSRKRFFMASVIVGIVVGILLGAASGNPWFAAGGLFVGTFGLPRWILSYLTKRRINRFIAELPNALDIIVRGIRAGLPVGDCLKIIGSEAAEPVRSEFRAIVEAQVLGMPVADAVGRLPERIPAAEANFFAIVIAVQQQSGGSLSEALGNLSRVLRERRKMKGKITAMSMEAKASAAIIGALPFVVTALVYLTSPRYIAFLWTTNSGMLALAASALWMTIGILVMKKMISFDI</sequence>
<evidence type="ECO:0000256" key="5">
    <source>
        <dbReference type="ARBA" id="ARBA00023136"/>
    </source>
</evidence>
<dbReference type="PANTHER" id="PTHR35007">
    <property type="entry name" value="INTEGRAL MEMBRANE PROTEIN-RELATED"/>
    <property type="match status" value="1"/>
</dbReference>
<evidence type="ECO:0000256" key="4">
    <source>
        <dbReference type="ARBA" id="ARBA00022989"/>
    </source>
</evidence>
<keyword evidence="2" id="KW-1003">Cell membrane</keyword>
<evidence type="ECO:0000313" key="9">
    <source>
        <dbReference type="Proteomes" id="UP000248021"/>
    </source>
</evidence>
<accession>A0A2V3U9Q3</accession>
<protein>
    <submittedName>
        <fullName evidence="8">Tight adherence protein B</fullName>
    </submittedName>
</protein>
<keyword evidence="5 6" id="KW-0472">Membrane</keyword>
<feature type="transmembrane region" description="Helical" evidence="6">
    <location>
        <begin position="266"/>
        <end position="285"/>
    </location>
</feature>
<dbReference type="AlphaFoldDB" id="A0A2V3U9Q3"/>
<dbReference type="PANTHER" id="PTHR35007:SF1">
    <property type="entry name" value="PILUS ASSEMBLY PROTEIN"/>
    <property type="match status" value="1"/>
</dbReference>
<comment type="subcellular location">
    <subcellularLocation>
        <location evidence="1">Cell membrane</location>
        <topology evidence="1">Multi-pass membrane protein</topology>
    </subcellularLocation>
</comment>
<dbReference type="OrthoDB" id="9803381at2"/>
<dbReference type="Proteomes" id="UP000248021">
    <property type="component" value="Unassembled WGS sequence"/>
</dbReference>
<keyword evidence="3 6" id="KW-0812">Transmembrane</keyword>